<reference evidence="7 8" key="1">
    <citation type="submission" date="2014-07" db="EMBL/GenBank/DDBJ databases">
        <title>Draft Genome Sequence of Gephyronic Acid Producer, Cystobacter violaceus Strain Cb vi76.</title>
        <authorList>
            <person name="Stevens D.C."/>
            <person name="Young J."/>
            <person name="Carmichael R."/>
            <person name="Tan J."/>
            <person name="Taylor R.E."/>
        </authorList>
    </citation>
    <scope>NUCLEOTIDE SEQUENCE [LARGE SCALE GENOMIC DNA]</scope>
    <source>
        <strain evidence="7 8">Cb vi76</strain>
    </source>
</reference>
<feature type="transmembrane region" description="Helical" evidence="5">
    <location>
        <begin position="41"/>
        <end position="59"/>
    </location>
</feature>
<dbReference type="PANTHER" id="PTHR24421">
    <property type="entry name" value="NITRATE/NITRITE SENSOR PROTEIN NARX-RELATED"/>
    <property type="match status" value="1"/>
</dbReference>
<dbReference type="EMBL" id="JPMI01000142">
    <property type="protein sequence ID" value="KFA91496.1"/>
    <property type="molecule type" value="Genomic_DNA"/>
</dbReference>
<dbReference type="GO" id="GO:0016020">
    <property type="term" value="C:membrane"/>
    <property type="evidence" value="ECO:0007669"/>
    <property type="project" value="InterPro"/>
</dbReference>
<evidence type="ECO:0000313" key="7">
    <source>
        <dbReference type="EMBL" id="KFA91496.1"/>
    </source>
</evidence>
<dbReference type="SUPFAM" id="SSF55874">
    <property type="entry name" value="ATPase domain of HSP90 chaperone/DNA topoisomerase II/histidine kinase"/>
    <property type="match status" value="1"/>
</dbReference>
<evidence type="ECO:0000256" key="5">
    <source>
        <dbReference type="SAM" id="Phobius"/>
    </source>
</evidence>
<proteinExistence type="predicted"/>
<dbReference type="Pfam" id="PF02518">
    <property type="entry name" value="HATPase_c"/>
    <property type="match status" value="1"/>
</dbReference>
<dbReference type="GO" id="GO:0000155">
    <property type="term" value="F:phosphorelay sensor kinase activity"/>
    <property type="evidence" value="ECO:0007669"/>
    <property type="project" value="InterPro"/>
</dbReference>
<protein>
    <recommendedName>
        <fullName evidence="6">Histidine kinase domain-containing protein</fullName>
    </recommendedName>
</protein>
<keyword evidence="5" id="KW-0472">Membrane</keyword>
<keyword evidence="5" id="KW-0812">Transmembrane</keyword>
<evidence type="ECO:0000256" key="3">
    <source>
        <dbReference type="ARBA" id="ARBA00023012"/>
    </source>
</evidence>
<dbReference type="InterPro" id="IPR011712">
    <property type="entry name" value="Sig_transdc_His_kin_sub3_dim/P"/>
</dbReference>
<evidence type="ECO:0000256" key="1">
    <source>
        <dbReference type="ARBA" id="ARBA00022679"/>
    </source>
</evidence>
<keyword evidence="2" id="KW-0418">Kinase</keyword>
<dbReference type="Proteomes" id="UP000028547">
    <property type="component" value="Unassembled WGS sequence"/>
</dbReference>
<evidence type="ECO:0000259" key="6">
    <source>
        <dbReference type="PROSITE" id="PS50109"/>
    </source>
</evidence>
<dbReference type="SMART" id="SM00387">
    <property type="entry name" value="HATPase_c"/>
    <property type="match status" value="1"/>
</dbReference>
<feature type="transmembrane region" description="Helical" evidence="5">
    <location>
        <begin position="117"/>
        <end position="135"/>
    </location>
</feature>
<dbReference type="Pfam" id="PF07730">
    <property type="entry name" value="HisKA_3"/>
    <property type="match status" value="1"/>
</dbReference>
<keyword evidence="3" id="KW-0902">Two-component regulatory system</keyword>
<dbReference type="Gene3D" id="3.30.565.10">
    <property type="entry name" value="Histidine kinase-like ATPase, C-terminal domain"/>
    <property type="match status" value="1"/>
</dbReference>
<keyword evidence="1" id="KW-0808">Transferase</keyword>
<evidence type="ECO:0000256" key="2">
    <source>
        <dbReference type="ARBA" id="ARBA00022777"/>
    </source>
</evidence>
<dbReference type="InterPro" id="IPR005467">
    <property type="entry name" value="His_kinase_dom"/>
</dbReference>
<dbReference type="PROSITE" id="PS50109">
    <property type="entry name" value="HIS_KIN"/>
    <property type="match status" value="1"/>
</dbReference>
<comment type="caution">
    <text evidence="7">The sequence shown here is derived from an EMBL/GenBank/DDBJ whole genome shotgun (WGS) entry which is preliminary data.</text>
</comment>
<evidence type="ECO:0000313" key="8">
    <source>
        <dbReference type="Proteomes" id="UP000028547"/>
    </source>
</evidence>
<dbReference type="CDD" id="cd16917">
    <property type="entry name" value="HATPase_UhpB-NarQ-NarX-like"/>
    <property type="match status" value="1"/>
</dbReference>
<dbReference type="InterPro" id="IPR003594">
    <property type="entry name" value="HATPase_dom"/>
</dbReference>
<feature type="domain" description="Histidine kinase" evidence="6">
    <location>
        <begin position="299"/>
        <end position="385"/>
    </location>
</feature>
<dbReference type="Gene3D" id="1.20.5.1930">
    <property type="match status" value="1"/>
</dbReference>
<accession>A0A084SSR1</accession>
<feature type="transmembrane region" description="Helical" evidence="5">
    <location>
        <begin position="94"/>
        <end position="110"/>
    </location>
</feature>
<dbReference type="AlphaFoldDB" id="A0A084SSR1"/>
<sequence length="389" mass="41670">MHAAMRSPLLASGMWLLAGLVAVSPLVPGLGPLLGVRLGDTGPVVLLFGTVSLGATVAFHRAGRHAWTYRLLNWLETAVSVGGELYLVWASGNASSPFWVLYFALVFHAAGTGSARLYNALLLAGGPTVLAAAFWGGREDVGAAAVCVGTGAVGTLVYVTLSRAAAQLRDMMAERERLQARVAELLVHEERARIARDLHDGVGSELSALLWSVRTLEARLGEGGRAEELSGFAERIRQGTDELRSVVWALRAESQDWESLVAHLRGRCLELCGEQVALRFLDEGAPAGMVLPGEARLHVVRIVQEAVRNAVRHARPRTVTVRLRGHEEIRVEVEDDGEGLPEGALERSSGGLRNLRHRAAALGGTLRFSTSLQGTCMEATLPLPGDPSR</sequence>
<name>A0A084SSR1_9BACT</name>
<gene>
    <name evidence="7" type="ORF">Q664_22090</name>
</gene>
<dbReference type="GO" id="GO:0046983">
    <property type="term" value="F:protein dimerization activity"/>
    <property type="evidence" value="ECO:0007669"/>
    <property type="project" value="InterPro"/>
</dbReference>
<keyword evidence="5" id="KW-1133">Transmembrane helix</keyword>
<dbReference type="InterPro" id="IPR036890">
    <property type="entry name" value="HATPase_C_sf"/>
</dbReference>
<feature type="transmembrane region" description="Helical" evidence="5">
    <location>
        <begin position="141"/>
        <end position="161"/>
    </location>
</feature>
<organism evidence="7 8">
    <name type="scientific">Archangium violaceum Cb vi76</name>
    <dbReference type="NCBI Taxonomy" id="1406225"/>
    <lineage>
        <taxon>Bacteria</taxon>
        <taxon>Pseudomonadati</taxon>
        <taxon>Myxococcota</taxon>
        <taxon>Myxococcia</taxon>
        <taxon>Myxococcales</taxon>
        <taxon>Cystobacterineae</taxon>
        <taxon>Archangiaceae</taxon>
        <taxon>Archangium</taxon>
    </lineage>
</organism>
<evidence type="ECO:0000256" key="4">
    <source>
        <dbReference type="SAM" id="Coils"/>
    </source>
</evidence>
<feature type="coiled-coil region" evidence="4">
    <location>
        <begin position="161"/>
        <end position="188"/>
    </location>
</feature>
<dbReference type="InterPro" id="IPR050482">
    <property type="entry name" value="Sensor_HK_TwoCompSys"/>
</dbReference>
<keyword evidence="4" id="KW-0175">Coiled coil</keyword>